<dbReference type="Proteomes" id="UP000626092">
    <property type="component" value="Unassembled WGS sequence"/>
</dbReference>
<dbReference type="AlphaFoldDB" id="A0A834FZ69"/>
<evidence type="ECO:0000313" key="3">
    <source>
        <dbReference type="Proteomes" id="UP000626092"/>
    </source>
</evidence>
<evidence type="ECO:0000313" key="2">
    <source>
        <dbReference type="EMBL" id="KAF7119721.1"/>
    </source>
</evidence>
<keyword evidence="3" id="KW-1185">Reference proteome</keyword>
<dbReference type="OrthoDB" id="10264738at2759"/>
<organism evidence="2 3">
    <name type="scientific">Rhododendron simsii</name>
    <name type="common">Sims's rhododendron</name>
    <dbReference type="NCBI Taxonomy" id="118357"/>
    <lineage>
        <taxon>Eukaryota</taxon>
        <taxon>Viridiplantae</taxon>
        <taxon>Streptophyta</taxon>
        <taxon>Embryophyta</taxon>
        <taxon>Tracheophyta</taxon>
        <taxon>Spermatophyta</taxon>
        <taxon>Magnoliopsida</taxon>
        <taxon>eudicotyledons</taxon>
        <taxon>Gunneridae</taxon>
        <taxon>Pentapetalae</taxon>
        <taxon>asterids</taxon>
        <taxon>Ericales</taxon>
        <taxon>Ericaceae</taxon>
        <taxon>Ericoideae</taxon>
        <taxon>Rhodoreae</taxon>
        <taxon>Rhododendron</taxon>
    </lineage>
</organism>
<reference evidence="2" key="1">
    <citation type="submission" date="2019-11" db="EMBL/GenBank/DDBJ databases">
        <authorList>
            <person name="Liu Y."/>
            <person name="Hou J."/>
            <person name="Li T.-Q."/>
            <person name="Guan C.-H."/>
            <person name="Wu X."/>
            <person name="Wu H.-Z."/>
            <person name="Ling F."/>
            <person name="Zhang R."/>
            <person name="Shi X.-G."/>
            <person name="Ren J.-P."/>
            <person name="Chen E.-F."/>
            <person name="Sun J.-M."/>
        </authorList>
    </citation>
    <scope>NUCLEOTIDE SEQUENCE</scope>
    <source>
        <strain evidence="2">Adult_tree_wgs_1</strain>
        <tissue evidence="2">Leaves</tissue>
    </source>
</reference>
<name>A0A834FZ69_RHOSS</name>
<proteinExistence type="predicted"/>
<protein>
    <submittedName>
        <fullName evidence="2">Uncharacterized protein</fullName>
    </submittedName>
</protein>
<feature type="transmembrane region" description="Helical" evidence="1">
    <location>
        <begin position="76"/>
        <end position="94"/>
    </location>
</feature>
<dbReference type="EMBL" id="WJXA01000013">
    <property type="protein sequence ID" value="KAF7119721.1"/>
    <property type="molecule type" value="Genomic_DNA"/>
</dbReference>
<accession>A0A834FZ69</accession>
<evidence type="ECO:0000256" key="1">
    <source>
        <dbReference type="SAM" id="Phobius"/>
    </source>
</evidence>
<keyword evidence="1" id="KW-1133">Transmembrane helix</keyword>
<keyword evidence="1" id="KW-0472">Membrane</keyword>
<sequence length="173" mass="19446">MLTYKLFALDRLKPLVFDVLDNSLRHQKLRLREMGFNPKTVVIESGWKYQDFVYCMDIISQASNLILAIKMDGLKVVLLVLGILMVAVPCSYGVSVACMEVYDEGRAPAVFRSPECHDWVLSAKAHQNETMNCHEITFLELDNCARENGQEDVRVGVVAVFDGQIGKEASEMA</sequence>
<comment type="caution">
    <text evidence="2">The sequence shown here is derived from an EMBL/GenBank/DDBJ whole genome shotgun (WGS) entry which is preliminary data.</text>
</comment>
<keyword evidence="1" id="KW-0812">Transmembrane</keyword>
<gene>
    <name evidence="2" type="ORF">RHSIM_Rhsim13G0147500</name>
</gene>